<dbReference type="PANTHER" id="PTHR48050:SF13">
    <property type="entry name" value="STEROL 3-BETA-GLUCOSYLTRANSFERASE UGT80A2"/>
    <property type="match status" value="1"/>
</dbReference>
<dbReference type="InterPro" id="IPR002213">
    <property type="entry name" value="UDP_glucos_trans"/>
</dbReference>
<sequence>MTVTLEKDQAILETVDQQSIRRQAEAAGAILSESERSTEQEAILQNPDLVTPDTAEDYIPPPAYGDVYGEIRNEKNGLGTSATVTDDGRVNIHINQFNRRLSQVFIPALRQHVQSVQETPAPPPCYIPLSLGGEEGVPPPPPLNVVIQVVGSRGDVQPFVALGKVLKSTYGHRVRLATHPNFKNFVQENGLEFFSIGGDPSQLMAFMVKNPSLMPGFRSLLSGDVSQRRRDVAEYIQGCWRSCYKAGDGIDGLSERTARPFVADCIIANPPSFAHIHCAEKLGIPLHIMFTMPYSPTQAFPHPLANIQSSNADPQLTNYISYAMIDLLSWQGLGDIVNRFRTKCLGLEPVSLLWAPGMLQRLQVPHTYCWSPALIPKPKDWGSHISISGFCFLNLASNYIPSPDLQEFLDAGPPPVYIGFGSIVLDDPNALTELIFEAVRKTGQRVLLSKGWGGMGADEFRTPDSVFLLGNVPHDWLFKHVSCVVHHGGAGTTAAGITAGQPTLIVPFFGDQPFWGAMVARAGAGPDPIPYTQLTADRLADAINFCLRPQSLERARELANKIAAERGSDMGAQSFHQFLEPDRLRCTLAPSRPSAWRIKRTQIRLSAFAACTLANSNLLDFQDLKLFRPQEYYTDEGPLDPISGGFTAFVGAVGGMMMGLIDVPSETWKAVRIPAGRNRQQSKEPVQQEPVHTAESKSDLMLEDSSASNSTSNHESSSMSANADMLRPTGVHVSKGAGRFVRAVVQGPVDISVNLTRGMHNIPKLWGDNTVRPQERVSDFRSGVKAVGREFGFGFYDGVTGLVTQPWKGAQDSGASGFIKGVGKGIGGFLTKPGAACLGILSHTMQGVSKEVEKLFGSDVNSHILASRAAQGYQEWLQSSDAEKQDVIDRWKLLQKYMKKKFSPDEMVREGLETQQKKIIEDREAAANSAQPAISVDRNTPGSALPVRGGSRLPSRRANTTAEDSLADEENLRQAVSASKTEAQRQEIEALEYEEELNQVIAQSLRGVEQKSRL</sequence>
<keyword evidence="6" id="KW-1185">Reference proteome</keyword>
<dbReference type="EMBL" id="JAGMWT010000020">
    <property type="protein sequence ID" value="KAH7112795.1"/>
    <property type="molecule type" value="Genomic_DNA"/>
</dbReference>
<feature type="region of interest" description="Disordered" evidence="2">
    <location>
        <begin position="928"/>
        <end position="985"/>
    </location>
</feature>
<protein>
    <submittedName>
        <fullName evidence="5">Glucosyl/glucuronosyl transferase</fullName>
    </submittedName>
</protein>
<feature type="compositionally biased region" description="Low complexity" evidence="2">
    <location>
        <begin position="705"/>
        <end position="723"/>
    </location>
</feature>
<feature type="domain" description="Erythromycin biosynthesis protein CIII-like C-terminal" evidence="4">
    <location>
        <begin position="461"/>
        <end position="565"/>
    </location>
</feature>
<dbReference type="Pfam" id="PF03033">
    <property type="entry name" value="Glyco_transf_28"/>
    <property type="match status" value="1"/>
</dbReference>
<feature type="region of interest" description="Disordered" evidence="2">
    <location>
        <begin position="31"/>
        <end position="57"/>
    </location>
</feature>
<dbReference type="GO" id="GO:0005975">
    <property type="term" value="P:carbohydrate metabolic process"/>
    <property type="evidence" value="ECO:0007669"/>
    <property type="project" value="InterPro"/>
</dbReference>
<evidence type="ECO:0000259" key="4">
    <source>
        <dbReference type="Pfam" id="PF06722"/>
    </source>
</evidence>
<evidence type="ECO:0000256" key="2">
    <source>
        <dbReference type="SAM" id="MobiDB-lite"/>
    </source>
</evidence>
<reference evidence="5" key="1">
    <citation type="journal article" date="2021" name="Nat. Commun.">
        <title>Genetic determinants of endophytism in the Arabidopsis root mycobiome.</title>
        <authorList>
            <person name="Mesny F."/>
            <person name="Miyauchi S."/>
            <person name="Thiergart T."/>
            <person name="Pickel B."/>
            <person name="Atanasova L."/>
            <person name="Karlsson M."/>
            <person name="Huettel B."/>
            <person name="Barry K.W."/>
            <person name="Haridas S."/>
            <person name="Chen C."/>
            <person name="Bauer D."/>
            <person name="Andreopoulos W."/>
            <person name="Pangilinan J."/>
            <person name="LaButti K."/>
            <person name="Riley R."/>
            <person name="Lipzen A."/>
            <person name="Clum A."/>
            <person name="Drula E."/>
            <person name="Henrissat B."/>
            <person name="Kohler A."/>
            <person name="Grigoriev I.V."/>
            <person name="Martin F.M."/>
            <person name="Hacquard S."/>
        </authorList>
    </citation>
    <scope>NUCLEOTIDE SEQUENCE</scope>
    <source>
        <strain evidence="5">MPI-CAGE-CH-0243</strain>
    </source>
</reference>
<evidence type="ECO:0000313" key="6">
    <source>
        <dbReference type="Proteomes" id="UP000700596"/>
    </source>
</evidence>
<accession>A0A9P9D4W5</accession>
<name>A0A9P9D4W5_9PLEO</name>
<dbReference type="GO" id="GO:0016906">
    <property type="term" value="F:sterol 3-beta-glucosyltransferase activity"/>
    <property type="evidence" value="ECO:0007669"/>
    <property type="project" value="UniProtKB-ARBA"/>
</dbReference>
<dbReference type="Pfam" id="PF06722">
    <property type="entry name" value="EryCIII-like_C"/>
    <property type="match status" value="1"/>
</dbReference>
<feature type="compositionally biased region" description="Polar residues" evidence="2">
    <location>
        <begin position="928"/>
        <end position="942"/>
    </location>
</feature>
<evidence type="ECO:0000256" key="1">
    <source>
        <dbReference type="ARBA" id="ARBA00022679"/>
    </source>
</evidence>
<dbReference type="InterPro" id="IPR010610">
    <property type="entry name" value="EryCIII-like_C"/>
</dbReference>
<dbReference type="InterPro" id="IPR004276">
    <property type="entry name" value="GlycoTrans_28_N"/>
</dbReference>
<feature type="domain" description="Glycosyltransferase family 28 N-terminal" evidence="3">
    <location>
        <begin position="145"/>
        <end position="300"/>
    </location>
</feature>
<dbReference type="Proteomes" id="UP000700596">
    <property type="component" value="Unassembled WGS sequence"/>
</dbReference>
<evidence type="ECO:0000259" key="3">
    <source>
        <dbReference type="Pfam" id="PF03033"/>
    </source>
</evidence>
<feature type="region of interest" description="Disordered" evidence="2">
    <location>
        <begin position="675"/>
        <end position="725"/>
    </location>
</feature>
<dbReference type="OrthoDB" id="5835829at2759"/>
<proteinExistence type="predicted"/>
<evidence type="ECO:0000313" key="5">
    <source>
        <dbReference type="EMBL" id="KAH7112795.1"/>
    </source>
</evidence>
<dbReference type="PANTHER" id="PTHR48050">
    <property type="entry name" value="STEROL 3-BETA-GLUCOSYLTRANSFERASE"/>
    <property type="match status" value="1"/>
</dbReference>
<dbReference type="CDD" id="cd03784">
    <property type="entry name" value="GT1_Gtf-like"/>
    <property type="match status" value="1"/>
</dbReference>
<dbReference type="Gene3D" id="3.40.50.2000">
    <property type="entry name" value="Glycogen Phosphorylase B"/>
    <property type="match status" value="2"/>
</dbReference>
<dbReference type="AlphaFoldDB" id="A0A9P9D4W5"/>
<comment type="caution">
    <text evidence="5">The sequence shown here is derived from an EMBL/GenBank/DDBJ whole genome shotgun (WGS) entry which is preliminary data.</text>
</comment>
<keyword evidence="1 5" id="KW-0808">Transferase</keyword>
<organism evidence="5 6">
    <name type="scientific">Dendryphion nanum</name>
    <dbReference type="NCBI Taxonomy" id="256645"/>
    <lineage>
        <taxon>Eukaryota</taxon>
        <taxon>Fungi</taxon>
        <taxon>Dikarya</taxon>
        <taxon>Ascomycota</taxon>
        <taxon>Pezizomycotina</taxon>
        <taxon>Dothideomycetes</taxon>
        <taxon>Pleosporomycetidae</taxon>
        <taxon>Pleosporales</taxon>
        <taxon>Torulaceae</taxon>
        <taxon>Dendryphion</taxon>
    </lineage>
</organism>
<gene>
    <name evidence="5" type="ORF">B0J11DRAFT_619452</name>
</gene>
<dbReference type="FunFam" id="3.40.50.2000:FF:000009">
    <property type="entry name" value="Sterol 3-beta-glucosyltransferase UGT80A2"/>
    <property type="match status" value="1"/>
</dbReference>
<dbReference type="InterPro" id="IPR050426">
    <property type="entry name" value="Glycosyltransferase_28"/>
</dbReference>
<dbReference type="SUPFAM" id="SSF53756">
    <property type="entry name" value="UDP-Glycosyltransferase/glycogen phosphorylase"/>
    <property type="match status" value="1"/>
</dbReference>
<dbReference type="FunFam" id="3.40.50.2000:FF:000100">
    <property type="entry name" value="Glycosyltransferase family 1 protein"/>
    <property type="match status" value="1"/>
</dbReference>